<organism evidence="1 2">
    <name type="scientific">Faecalibacterium prausnitzii</name>
    <dbReference type="NCBI Taxonomy" id="853"/>
    <lineage>
        <taxon>Bacteria</taxon>
        <taxon>Bacillati</taxon>
        <taxon>Bacillota</taxon>
        <taxon>Clostridia</taxon>
        <taxon>Eubacteriales</taxon>
        <taxon>Oscillospiraceae</taxon>
        <taxon>Faecalibacterium</taxon>
    </lineage>
</organism>
<evidence type="ECO:0008006" key="3">
    <source>
        <dbReference type="Google" id="ProtNLM"/>
    </source>
</evidence>
<proteinExistence type="predicted"/>
<name>A0A2A7ANC1_9FIRM</name>
<sequence>MRRLRSWFLRFRWQKLLVVWLVFGLMAAALFAERSGVQYTGTHLRLNLLDTGPTKEEAATGETPTCLLLCDSTVDGGDEARAQFEQLLLDMKVPTAVADLAEEEVLPAFENYQTVVVLAADLDTLGLRLLDLMDWVEQGGNVLFAMTLEKSGAFDTVAQKLGVLSSSWSNKVAESIVPAAGFMLGGGQRYELSDPFESALGVRLRDDATVYAVTGDEGVPLVWSTELGKGRIVVDNIGVYDKVMRGFYAASYSLLEDACAYPVLNSAVFFLDDFPSPVPEGDGQYIRQQYGLSIAEFYAKVWWPDLVRLAERYGIRYTGVMIENYGDDTEAPPTRQRNIRQFQYYGGLLLRQGGELGFHGYNHQPLVLPGTDYGDRCGYRQWPSADAIVAAMDELTSFQKAVLPYASGSVYVPPSNILSASGRAILGSRVPQVRTIASSYLEDGTDLPYVQEFGVAEDGVVEEPRIVSGSMVGDTYMRTAALSELNLHFVSTHFMHPDDLLDVDRGAAEGWEVYKTGLEDYLEWLTAAAPALRMQTATECAGAIQRFSALTVRLESGADAWTLRLGNFADEAWLLFRANGGTPGSVSGGELTHLTGNLYLLRADGPIVTMERKEK</sequence>
<dbReference type="SUPFAM" id="SSF52317">
    <property type="entry name" value="Class I glutamine amidotransferase-like"/>
    <property type="match status" value="1"/>
</dbReference>
<dbReference type="AlphaFoldDB" id="A0A2A7ANC1"/>
<dbReference type="InterPro" id="IPR029062">
    <property type="entry name" value="Class_I_gatase-like"/>
</dbReference>
<dbReference type="CDD" id="cd10924">
    <property type="entry name" value="CE4_COG4878"/>
    <property type="match status" value="1"/>
</dbReference>
<comment type="caution">
    <text evidence="1">The sequence shown here is derived from an EMBL/GenBank/DDBJ whole genome shotgun (WGS) entry which is preliminary data.</text>
</comment>
<dbReference type="InterPro" id="IPR011330">
    <property type="entry name" value="Glyco_hydro/deAcase_b/a-brl"/>
</dbReference>
<dbReference type="Pfam" id="PF09960">
    <property type="entry name" value="DUF2194"/>
    <property type="match status" value="2"/>
</dbReference>
<gene>
    <name evidence="1" type="ORF">CGS58_11580</name>
</gene>
<reference evidence="1 2" key="1">
    <citation type="journal article" date="2017" name="Front. Microbiol.">
        <title>New Insights into the Diversity of the Genus Faecalibacterium.</title>
        <authorList>
            <person name="Benevides L."/>
            <person name="Burman S."/>
            <person name="Martin R."/>
            <person name="Robert V."/>
            <person name="Thomas M."/>
            <person name="Miquel S."/>
            <person name="Chain F."/>
            <person name="Sokol H."/>
            <person name="Bermudez-Humaran L.G."/>
            <person name="Morrison M."/>
            <person name="Langella P."/>
            <person name="Azevedo V.A."/>
            <person name="Chatel J.M."/>
            <person name="Soares S."/>
        </authorList>
    </citation>
    <scope>NUCLEOTIDE SEQUENCE [LARGE SCALE GENOMIC DNA]</scope>
    <source>
        <strain evidence="1 2">CNCM I 4575</strain>
    </source>
</reference>
<accession>A0A2A7ANC1</accession>
<dbReference type="Proteomes" id="UP000220005">
    <property type="component" value="Unassembled WGS sequence"/>
</dbReference>
<dbReference type="RefSeq" id="WP_097839964.1">
    <property type="nucleotide sequence ID" value="NZ_NMTY01000025.1"/>
</dbReference>
<dbReference type="SUPFAM" id="SSF88713">
    <property type="entry name" value="Glycoside hydrolase/deacetylase"/>
    <property type="match status" value="1"/>
</dbReference>
<dbReference type="GO" id="GO:0005975">
    <property type="term" value="P:carbohydrate metabolic process"/>
    <property type="evidence" value="ECO:0007669"/>
    <property type="project" value="InterPro"/>
</dbReference>
<dbReference type="EMBL" id="NMTY01000025">
    <property type="protein sequence ID" value="PDX80675.1"/>
    <property type="molecule type" value="Genomic_DNA"/>
</dbReference>
<evidence type="ECO:0000313" key="2">
    <source>
        <dbReference type="Proteomes" id="UP000220005"/>
    </source>
</evidence>
<dbReference type="InterPro" id="IPR018695">
    <property type="entry name" value="DUF2194"/>
</dbReference>
<protein>
    <recommendedName>
        <fullName evidence="3">DUF2194 domain-containing protein</fullName>
    </recommendedName>
</protein>
<evidence type="ECO:0000313" key="1">
    <source>
        <dbReference type="EMBL" id="PDX80675.1"/>
    </source>
</evidence>